<dbReference type="Proteomes" id="UP000076929">
    <property type="component" value="Chromosome"/>
</dbReference>
<protein>
    <submittedName>
        <fullName evidence="2">Uncharacterized protein</fullName>
    </submittedName>
</protein>
<feature type="transmembrane region" description="Helical" evidence="1">
    <location>
        <begin position="74"/>
        <end position="91"/>
    </location>
</feature>
<keyword evidence="3" id="KW-1185">Reference proteome</keyword>
<dbReference type="KEGG" id="ccjz:ccrud_06875"/>
<gene>
    <name evidence="2" type="ORF">ccrud_06875</name>
</gene>
<keyword evidence="1" id="KW-0472">Membrane</keyword>
<keyword evidence="1" id="KW-1133">Transmembrane helix</keyword>
<name>A0A172QTH2_9CORY</name>
<dbReference type="AlphaFoldDB" id="A0A172QTH2"/>
<evidence type="ECO:0000313" key="2">
    <source>
        <dbReference type="EMBL" id="ANE03960.1"/>
    </source>
</evidence>
<dbReference type="EMBL" id="CP015622">
    <property type="protein sequence ID" value="ANE03960.1"/>
    <property type="molecule type" value="Genomic_DNA"/>
</dbReference>
<feature type="transmembrane region" description="Helical" evidence="1">
    <location>
        <begin position="46"/>
        <end position="67"/>
    </location>
</feature>
<reference evidence="2 3" key="1">
    <citation type="submission" date="2016-05" db="EMBL/GenBank/DDBJ databases">
        <title>Complete genome sequence of Corynebacterium crudilactis, a new Corynebacterium species isolated from raw cow's milk.</title>
        <authorList>
            <person name="Christian R."/>
            <person name="Zimmermann J."/>
            <person name="Lipski A."/>
            <person name="Kalinowski J."/>
        </authorList>
    </citation>
    <scope>NUCLEOTIDE SEQUENCE [LARGE SCALE GENOMIC DNA]</scope>
    <source>
        <strain evidence="2 3">JZ16</strain>
    </source>
</reference>
<accession>A0A172QTH2</accession>
<keyword evidence="1" id="KW-0812">Transmembrane</keyword>
<organism evidence="2 3">
    <name type="scientific">Corynebacterium crudilactis</name>
    <dbReference type="NCBI Taxonomy" id="1652495"/>
    <lineage>
        <taxon>Bacteria</taxon>
        <taxon>Bacillati</taxon>
        <taxon>Actinomycetota</taxon>
        <taxon>Actinomycetes</taxon>
        <taxon>Mycobacteriales</taxon>
        <taxon>Corynebacteriaceae</taxon>
        <taxon>Corynebacterium</taxon>
    </lineage>
</organism>
<evidence type="ECO:0000313" key="3">
    <source>
        <dbReference type="Proteomes" id="UP000076929"/>
    </source>
</evidence>
<evidence type="ECO:0000256" key="1">
    <source>
        <dbReference type="SAM" id="Phobius"/>
    </source>
</evidence>
<proteinExistence type="predicted"/>
<sequence>MLYFYLLLLGLLLLFWDYLKKGAISLFRSEDVNSSEQKWKSGYKAGGVWIIVAGVVTIAVGVASLWVTSENQRSMLYLVGGTISLGIFYLGSMKADQAAKAVK</sequence>